<sequence>MTTVLDIGNCNADHFFITTMLKSNFDANVLRAHGADDALTTLEENEVDLIMINRLLDVDHSEGMDVFRKIKSNPKFESIPAMLITNFDDHQKAAMEEGAVQGFGKSALTSDSVVAVVKDALSSS</sequence>
<dbReference type="Gene3D" id="3.40.50.2300">
    <property type="match status" value="1"/>
</dbReference>
<dbReference type="STRING" id="980251.GCA_001642875_00370"/>
<evidence type="ECO:0000313" key="1">
    <source>
        <dbReference type="EMBL" id="QEG21540.1"/>
    </source>
</evidence>
<gene>
    <name evidence="1" type="ORF">MFFC18_13970</name>
</gene>
<protein>
    <submittedName>
        <fullName evidence="1">Response regulator PleD</fullName>
    </submittedName>
</protein>
<accession>A0A5B9P9G3</accession>
<name>A0A5B9P9G3_9BACT</name>
<evidence type="ECO:0000313" key="2">
    <source>
        <dbReference type="Proteomes" id="UP000322214"/>
    </source>
</evidence>
<reference evidence="1 2" key="1">
    <citation type="submission" date="2019-08" db="EMBL/GenBank/DDBJ databases">
        <title>Deep-cultivation of Planctomycetes and their phenomic and genomic characterization uncovers novel biology.</title>
        <authorList>
            <person name="Wiegand S."/>
            <person name="Jogler M."/>
            <person name="Boedeker C."/>
            <person name="Pinto D."/>
            <person name="Vollmers J."/>
            <person name="Rivas-Marin E."/>
            <person name="Kohn T."/>
            <person name="Peeters S.H."/>
            <person name="Heuer A."/>
            <person name="Rast P."/>
            <person name="Oberbeckmann S."/>
            <person name="Bunk B."/>
            <person name="Jeske O."/>
            <person name="Meyerdierks A."/>
            <person name="Storesund J.E."/>
            <person name="Kallscheuer N."/>
            <person name="Luecker S."/>
            <person name="Lage O.M."/>
            <person name="Pohl T."/>
            <person name="Merkel B.J."/>
            <person name="Hornburger P."/>
            <person name="Mueller R.-W."/>
            <person name="Bruemmer F."/>
            <person name="Labrenz M."/>
            <person name="Spormann A.M."/>
            <person name="Op den Camp H."/>
            <person name="Overmann J."/>
            <person name="Amann R."/>
            <person name="Jetten M.S.M."/>
            <person name="Mascher T."/>
            <person name="Medema M.H."/>
            <person name="Devos D.P."/>
            <person name="Kaster A.-K."/>
            <person name="Ovreas L."/>
            <person name="Rohde M."/>
            <person name="Galperin M.Y."/>
            <person name="Jogler C."/>
        </authorList>
    </citation>
    <scope>NUCLEOTIDE SEQUENCE [LARGE SCALE GENOMIC DNA]</scope>
    <source>
        <strain evidence="1 2">FC18</strain>
    </source>
</reference>
<dbReference type="KEGG" id="mff:MFFC18_13970"/>
<proteinExistence type="predicted"/>
<dbReference type="RefSeq" id="WP_075083170.1">
    <property type="nucleotide sequence ID" value="NZ_CP042912.1"/>
</dbReference>
<dbReference type="Proteomes" id="UP000322214">
    <property type="component" value="Chromosome"/>
</dbReference>
<dbReference type="InterPro" id="IPR011006">
    <property type="entry name" value="CheY-like_superfamily"/>
</dbReference>
<organism evidence="1 2">
    <name type="scientific">Mariniblastus fucicola</name>
    <dbReference type="NCBI Taxonomy" id="980251"/>
    <lineage>
        <taxon>Bacteria</taxon>
        <taxon>Pseudomonadati</taxon>
        <taxon>Planctomycetota</taxon>
        <taxon>Planctomycetia</taxon>
        <taxon>Pirellulales</taxon>
        <taxon>Pirellulaceae</taxon>
        <taxon>Mariniblastus</taxon>
    </lineage>
</organism>
<keyword evidence="2" id="KW-1185">Reference proteome</keyword>
<dbReference type="AlphaFoldDB" id="A0A5B9P9G3"/>
<dbReference type="OrthoDB" id="279132at2"/>
<dbReference type="EMBL" id="CP042912">
    <property type="protein sequence ID" value="QEG21540.1"/>
    <property type="molecule type" value="Genomic_DNA"/>
</dbReference>
<dbReference type="SUPFAM" id="SSF52172">
    <property type="entry name" value="CheY-like"/>
    <property type="match status" value="1"/>
</dbReference>